<evidence type="ECO:0000256" key="3">
    <source>
        <dbReference type="SAM" id="MobiDB-lite"/>
    </source>
</evidence>
<dbReference type="Pfam" id="PF24842">
    <property type="entry name" value="UFD1_N2"/>
    <property type="match status" value="1"/>
</dbReference>
<feature type="compositionally biased region" description="Basic and acidic residues" evidence="3">
    <location>
        <begin position="132"/>
        <end position="142"/>
    </location>
</feature>
<feature type="domain" description="Ubiquitin-protein ligase E3A N-terminal zinc-binding" evidence="5">
    <location>
        <begin position="662"/>
        <end position="689"/>
    </location>
</feature>
<dbReference type="InterPro" id="IPR055417">
    <property type="entry name" value="UFD1_N1"/>
</dbReference>
<dbReference type="GO" id="GO:0031593">
    <property type="term" value="F:polyubiquitin modification-dependent protein binding"/>
    <property type="evidence" value="ECO:0007669"/>
    <property type="project" value="TreeGrafter"/>
</dbReference>
<evidence type="ECO:0000313" key="8">
    <source>
        <dbReference type="EMBL" id="KAF1974856.1"/>
    </source>
</evidence>
<keyword evidence="2" id="KW-0833">Ubl conjugation pathway</keyword>
<evidence type="ECO:0000259" key="7">
    <source>
        <dbReference type="Pfam" id="PF24842"/>
    </source>
</evidence>
<dbReference type="Gene3D" id="2.40.40.50">
    <property type="entry name" value="Ubiquitin fusion degradation protein UFD1, N-terminal domain"/>
    <property type="match status" value="1"/>
</dbReference>
<keyword evidence="9" id="KW-1185">Reference proteome</keyword>
<dbReference type="InterPro" id="IPR004854">
    <property type="entry name" value="Ufd1-like"/>
</dbReference>
<reference evidence="8" key="1">
    <citation type="journal article" date="2020" name="Stud. Mycol.">
        <title>101 Dothideomycetes genomes: a test case for predicting lifestyles and emergence of pathogens.</title>
        <authorList>
            <person name="Haridas S."/>
            <person name="Albert R."/>
            <person name="Binder M."/>
            <person name="Bloem J."/>
            <person name="Labutti K."/>
            <person name="Salamov A."/>
            <person name="Andreopoulos B."/>
            <person name="Baker S."/>
            <person name="Barry K."/>
            <person name="Bills G."/>
            <person name="Bluhm B."/>
            <person name="Cannon C."/>
            <person name="Castanera R."/>
            <person name="Culley D."/>
            <person name="Daum C."/>
            <person name="Ezra D."/>
            <person name="Gonzalez J."/>
            <person name="Henrissat B."/>
            <person name="Kuo A."/>
            <person name="Liang C."/>
            <person name="Lipzen A."/>
            <person name="Lutzoni F."/>
            <person name="Magnuson J."/>
            <person name="Mondo S."/>
            <person name="Nolan M."/>
            <person name="Ohm R."/>
            <person name="Pangilinan J."/>
            <person name="Park H.-J."/>
            <person name="Ramirez L."/>
            <person name="Alfaro M."/>
            <person name="Sun H."/>
            <person name="Tritt A."/>
            <person name="Yoshinaga Y."/>
            <person name="Zwiers L.-H."/>
            <person name="Turgeon B."/>
            <person name="Goodwin S."/>
            <person name="Spatafora J."/>
            <person name="Crous P."/>
            <person name="Grigoriev I."/>
        </authorList>
    </citation>
    <scope>NUCLEOTIDE SEQUENCE</scope>
    <source>
        <strain evidence="8">CBS 107.79</strain>
    </source>
</reference>
<dbReference type="InterPro" id="IPR042556">
    <property type="entry name" value="AZUL_sf"/>
</dbReference>
<dbReference type="Pfam" id="PF03152">
    <property type="entry name" value="UFD1_N1"/>
    <property type="match status" value="1"/>
</dbReference>
<feature type="domain" description="Ubiquitin fusion degradation protein UFD1 N-terminal subdomain 1" evidence="4">
    <location>
        <begin position="84"/>
        <end position="133"/>
    </location>
</feature>
<dbReference type="InterPro" id="IPR056012">
    <property type="entry name" value="DUF7590"/>
</dbReference>
<feature type="domain" description="DUF7590" evidence="6">
    <location>
        <begin position="280"/>
        <end position="402"/>
    </location>
</feature>
<evidence type="ECO:0000256" key="1">
    <source>
        <dbReference type="ARBA" id="ARBA00006043"/>
    </source>
</evidence>
<dbReference type="InterPro" id="IPR032353">
    <property type="entry name" value="AZUL"/>
</dbReference>
<dbReference type="Pfam" id="PF23580">
    <property type="entry name" value="Znf_XAF1_N"/>
    <property type="match status" value="1"/>
</dbReference>
<comment type="similarity">
    <text evidence="1">Belongs to the UFD1 family.</text>
</comment>
<evidence type="ECO:0000259" key="5">
    <source>
        <dbReference type="Pfam" id="PF16558"/>
    </source>
</evidence>
<feature type="domain" description="Ubiquitin fusion degradation protein UFD1 N-terminal subdomain 2" evidence="7">
    <location>
        <begin position="173"/>
        <end position="254"/>
    </location>
</feature>
<gene>
    <name evidence="8" type="ORF">BU23DRAFT_553096</name>
</gene>
<dbReference type="Proteomes" id="UP000800036">
    <property type="component" value="Unassembled WGS sequence"/>
</dbReference>
<dbReference type="InterPro" id="IPR042299">
    <property type="entry name" value="Ufd1-like_Nn"/>
</dbReference>
<organism evidence="8 9">
    <name type="scientific">Bimuria novae-zelandiae CBS 107.79</name>
    <dbReference type="NCBI Taxonomy" id="1447943"/>
    <lineage>
        <taxon>Eukaryota</taxon>
        <taxon>Fungi</taxon>
        <taxon>Dikarya</taxon>
        <taxon>Ascomycota</taxon>
        <taxon>Pezizomycotina</taxon>
        <taxon>Dothideomycetes</taxon>
        <taxon>Pleosporomycetidae</taxon>
        <taxon>Pleosporales</taxon>
        <taxon>Massarineae</taxon>
        <taxon>Didymosphaeriaceae</taxon>
        <taxon>Bimuria</taxon>
    </lineage>
</organism>
<evidence type="ECO:0000313" key="9">
    <source>
        <dbReference type="Proteomes" id="UP000800036"/>
    </source>
</evidence>
<dbReference type="Pfam" id="PF24503">
    <property type="entry name" value="DUF7590"/>
    <property type="match status" value="1"/>
</dbReference>
<accession>A0A6A5VIL1</accession>
<sequence length="785" mass="87133">MESEPEIPELVWSAKFSVAHSSRNAKLPGDKIFLPPSALEQLLAAAPIVTTDSNLSHITAFDPFNPYTFASERQARSQYQDRHQQLPHPLTFRLVNLSNGRVVYAGIREFSAEEGEIVLSSFLKEALGLEAKSTESSRKGSPDGDTDTADGVEQPEVNGTSLQITVHAKQLPKGAFVKLRPLEAGYDPEDWKSLLEEHLRSNFTTLTKGEVLVVYGGRASNGKREEFRFLVDGLKPEGDGICVVDTDLEVDIEALNEEQARETLKQIMAKRQKAPGTSQGSSAGGSVDLFKAEGGQALPGEYVDYELSSWDRTQSLEIGLSAFDEEDEIDLFVSPYSAQQRVRPREDEHVFAEISSKYPKRIRLQPTNVELENAEAIYISVRAFPSEEPSPTPKRFNLKVSVYDPNSTSTLDNANGTNATQHSPDEVECKNCHQWVPKSSLFLHENFCLRNNILCPQGCGQVFQRRSETSKTHWHCPHDTFTGNTALSHQKHDMLYHTAQTCPSCEMGFPSIPTLATHRVTECPGKLILCRFCHLQVPQEGDPTEPLNPELLLSGLTPHELTDGGRTTECHLCSKIVRFRDMDTHLKHHDLERLSRPAPRLCRNVNCGRTQDGVNKLGDTRAGTRKGQGPGNEIGLCSVCFGPLYVSLHDPEGKALRRRVERRYLSQLLTGCGKAWCKNEFCRTGRKNTTGVDKAIPTKDAIPLVKPFLEGMDGRGYQTPLHFCTDEAAQKRRVLAEMLSAEKGIEGKGGYGMVWCVAALEAEGGDLDKARGWLKGWAPQRSEEP</sequence>
<dbReference type="InterPro" id="IPR055418">
    <property type="entry name" value="UFD1_N2"/>
</dbReference>
<dbReference type="GO" id="GO:0006511">
    <property type="term" value="P:ubiquitin-dependent protein catabolic process"/>
    <property type="evidence" value="ECO:0007669"/>
    <property type="project" value="InterPro"/>
</dbReference>
<name>A0A6A5VIL1_9PLEO</name>
<proteinExistence type="inferred from homology"/>
<evidence type="ECO:0000259" key="4">
    <source>
        <dbReference type="Pfam" id="PF03152"/>
    </source>
</evidence>
<dbReference type="PANTHER" id="PTHR12555:SF15">
    <property type="entry name" value="FUSION DEGRADATION PROTEIN (UFD1), PUTATIVE (AFU_ORTHOLOGUE AFUA_4G04640)-RELATED"/>
    <property type="match status" value="1"/>
</dbReference>
<dbReference type="PANTHER" id="PTHR12555">
    <property type="entry name" value="UBIQUITIN FUSION DEGRADATON PROTEIN 1"/>
    <property type="match status" value="1"/>
</dbReference>
<dbReference type="AlphaFoldDB" id="A0A6A5VIL1"/>
<evidence type="ECO:0000256" key="2">
    <source>
        <dbReference type="ARBA" id="ARBA00022786"/>
    </source>
</evidence>
<evidence type="ECO:0000259" key="6">
    <source>
        <dbReference type="Pfam" id="PF24503"/>
    </source>
</evidence>
<feature type="region of interest" description="Disordered" evidence="3">
    <location>
        <begin position="132"/>
        <end position="160"/>
    </location>
</feature>
<dbReference type="Gene3D" id="6.10.130.10">
    <property type="entry name" value="Ubiquitin-protein ligase E3A, N-terminal zinc-binding domain (AZUL)"/>
    <property type="match status" value="1"/>
</dbReference>
<dbReference type="OrthoDB" id="193703at2759"/>
<dbReference type="EMBL" id="ML976673">
    <property type="protein sequence ID" value="KAF1974856.1"/>
    <property type="molecule type" value="Genomic_DNA"/>
</dbReference>
<dbReference type="Pfam" id="PF16558">
    <property type="entry name" value="AZUL"/>
    <property type="match status" value="1"/>
</dbReference>
<protein>
    <submittedName>
        <fullName evidence="8">Ubiquitin fusion degradation protein-like protein</fullName>
    </submittedName>
</protein>
<dbReference type="GO" id="GO:0034098">
    <property type="term" value="C:VCP-NPL4-UFD1 AAA ATPase complex"/>
    <property type="evidence" value="ECO:0007669"/>
    <property type="project" value="TreeGrafter"/>
</dbReference>
<dbReference type="GO" id="GO:0036503">
    <property type="term" value="P:ERAD pathway"/>
    <property type="evidence" value="ECO:0007669"/>
    <property type="project" value="TreeGrafter"/>
</dbReference>
<dbReference type="Gene3D" id="3.10.330.10">
    <property type="match status" value="1"/>
</dbReference>